<dbReference type="InterPro" id="IPR036567">
    <property type="entry name" value="RHF-like"/>
</dbReference>
<name>A0A0G9JYH8_9BACT</name>
<dbReference type="InterPro" id="IPR050574">
    <property type="entry name" value="HPF/YfiA_ribosome-assoc"/>
</dbReference>
<dbReference type="PANTHER" id="PTHR33231">
    <property type="entry name" value="30S RIBOSOMAL PROTEIN"/>
    <property type="match status" value="1"/>
</dbReference>
<gene>
    <name evidence="5" type="ORF">AA20_06950</name>
</gene>
<sequence>MNTSIVGRHINLTDAIKDYVNSSVEVFKKYNLDIISVTSTISADEKQGKKAFSFEFTLNIANIDTVVVKQKDKDLYAAIDIAVDRVSKVLRRHHDKIASHKATKLSEVEVNEIEDKIAKELEKFEDEIMPVRLTSYKPIDIEEALEELKNSTAGFKVFYDKDDNMRVLYKSSIPGKFGLY</sequence>
<dbReference type="GO" id="GO:0022627">
    <property type="term" value="C:cytosolic small ribosomal subunit"/>
    <property type="evidence" value="ECO:0007669"/>
    <property type="project" value="TreeGrafter"/>
</dbReference>
<dbReference type="GO" id="GO:0045900">
    <property type="term" value="P:negative regulation of translational elongation"/>
    <property type="evidence" value="ECO:0007669"/>
    <property type="project" value="TreeGrafter"/>
</dbReference>
<feature type="domain" description="Sigma 54 modulation/S30EA ribosomal protein C-terminal" evidence="4">
    <location>
        <begin position="125"/>
        <end position="179"/>
    </location>
</feature>
<dbReference type="GO" id="GO:0043024">
    <property type="term" value="F:ribosomal small subunit binding"/>
    <property type="evidence" value="ECO:0007669"/>
    <property type="project" value="TreeGrafter"/>
</dbReference>
<evidence type="ECO:0000259" key="4">
    <source>
        <dbReference type="Pfam" id="PF16321"/>
    </source>
</evidence>
<comment type="subunit">
    <text evidence="2">Associates exclusively with 100S ribosomes, which are dimers of 70S ribosomes.</text>
</comment>
<dbReference type="Proteomes" id="UP000035514">
    <property type="component" value="Unassembled WGS sequence"/>
</dbReference>
<evidence type="ECO:0000256" key="3">
    <source>
        <dbReference type="ARBA" id="ARBA00041148"/>
    </source>
</evidence>
<dbReference type="AlphaFoldDB" id="A0A0G9JYH8"/>
<proteinExistence type="predicted"/>
<dbReference type="InterPro" id="IPR003489">
    <property type="entry name" value="RHF/RaiA"/>
</dbReference>
<keyword evidence="1" id="KW-0810">Translation regulation</keyword>
<dbReference type="EMBL" id="JAIQ01000101">
    <property type="protein sequence ID" value="KLD99328.1"/>
    <property type="molecule type" value="Genomic_DNA"/>
</dbReference>
<dbReference type="Gene3D" id="3.30.160.100">
    <property type="entry name" value="Ribosome hibernation promotion factor-like"/>
    <property type="match status" value="1"/>
</dbReference>
<comment type="caution">
    <text evidence="5">The sequence shown here is derived from an EMBL/GenBank/DDBJ whole genome shotgun (WGS) entry which is preliminary data.</text>
</comment>
<dbReference type="PANTHER" id="PTHR33231:SF1">
    <property type="entry name" value="30S RIBOSOMAL PROTEIN"/>
    <property type="match status" value="1"/>
</dbReference>
<evidence type="ECO:0000256" key="1">
    <source>
        <dbReference type="ARBA" id="ARBA00022845"/>
    </source>
</evidence>
<accession>A0A0G9JYH8</accession>
<dbReference type="InterPro" id="IPR032528">
    <property type="entry name" value="Ribosom_S30AE_C"/>
</dbReference>
<evidence type="ECO:0000313" key="5">
    <source>
        <dbReference type="EMBL" id="KLD99328.1"/>
    </source>
</evidence>
<dbReference type="NCBIfam" id="TIGR00741">
    <property type="entry name" value="yfiA"/>
    <property type="match status" value="1"/>
</dbReference>
<evidence type="ECO:0000313" key="6">
    <source>
        <dbReference type="Proteomes" id="UP000035514"/>
    </source>
</evidence>
<dbReference type="RefSeq" id="WP_046996779.1">
    <property type="nucleotide sequence ID" value="NZ_JAIQ01000101.1"/>
</dbReference>
<dbReference type="Pfam" id="PF02482">
    <property type="entry name" value="Ribosomal_S30AE"/>
    <property type="match status" value="1"/>
</dbReference>
<dbReference type="PATRIC" id="fig|1447256.3.peg.1357"/>
<feature type="non-terminal residue" evidence="5">
    <location>
        <position position="1"/>
    </location>
</feature>
<keyword evidence="5" id="KW-0687">Ribonucleoprotein</keyword>
<reference evidence="5 6" key="1">
    <citation type="submission" date="2014-01" db="EMBL/GenBank/DDBJ databases">
        <title>Development of a Comparative Genomic Fingerprinting Assay for High Resolution Genotyping of Arcobacter butzleri.</title>
        <authorList>
            <person name="Webb A.L."/>
            <person name="Inglis G.D."/>
            <person name="Kruczkiewicz P."/>
            <person name="Selinger L.B."/>
            <person name="Taboada E.N."/>
        </authorList>
    </citation>
    <scope>NUCLEOTIDE SEQUENCE [LARGE SCALE GENOMIC DNA]</scope>
    <source>
        <strain evidence="5 6">L348</strain>
    </source>
</reference>
<protein>
    <recommendedName>
        <fullName evidence="3">Ribosome hibernation promoting factor</fullName>
    </recommendedName>
</protein>
<dbReference type="Pfam" id="PF16321">
    <property type="entry name" value="Ribosom_S30AE_C"/>
    <property type="match status" value="1"/>
</dbReference>
<evidence type="ECO:0000256" key="2">
    <source>
        <dbReference type="ARBA" id="ARBA00038695"/>
    </source>
</evidence>
<dbReference type="SUPFAM" id="SSF69754">
    <property type="entry name" value="Ribosome binding protein Y (YfiA homologue)"/>
    <property type="match status" value="1"/>
</dbReference>
<dbReference type="CDD" id="cd00552">
    <property type="entry name" value="RaiA"/>
    <property type="match status" value="1"/>
</dbReference>
<organism evidence="5 6">
    <name type="scientific">Aliarcobacter butzleri L348</name>
    <dbReference type="NCBI Taxonomy" id="1447256"/>
    <lineage>
        <taxon>Bacteria</taxon>
        <taxon>Pseudomonadati</taxon>
        <taxon>Campylobacterota</taxon>
        <taxon>Epsilonproteobacteria</taxon>
        <taxon>Campylobacterales</taxon>
        <taxon>Arcobacteraceae</taxon>
        <taxon>Aliarcobacter</taxon>
    </lineage>
</organism>
<keyword evidence="5" id="KW-0689">Ribosomal protein</keyword>